<name>A0A1Q9EQ62_SYMMI</name>
<gene>
    <name evidence="19" type="primary">Tret1</name>
    <name evidence="19" type="ORF">AK812_SmicGene6784</name>
</gene>
<dbReference type="InterPro" id="IPR036259">
    <property type="entry name" value="MFS_trans_sf"/>
</dbReference>
<keyword evidence="5" id="KW-0762">Sugar transport</keyword>
<evidence type="ECO:0000256" key="12">
    <source>
        <dbReference type="ARBA" id="ARBA00044662"/>
    </source>
</evidence>
<comment type="catalytic activity">
    <reaction evidence="12">
        <text>D-mannose(out) = D-mannose(in)</text>
        <dbReference type="Rhea" id="RHEA:78391"/>
        <dbReference type="ChEBI" id="CHEBI:4208"/>
    </reaction>
    <physiologicalReaction direction="left-to-right" evidence="12">
        <dbReference type="Rhea" id="RHEA:78392"/>
    </physiologicalReaction>
</comment>
<feature type="transmembrane region" description="Helical" evidence="17">
    <location>
        <begin position="271"/>
        <end position="293"/>
    </location>
</feature>
<dbReference type="PROSITE" id="PS50850">
    <property type="entry name" value="MFS"/>
    <property type="match status" value="1"/>
</dbReference>
<accession>A0A1Q9EQ62</accession>
<comment type="catalytic activity">
    <reaction evidence="13">
        <text>D-glucosamine(out) = D-glucosamine(in)</text>
        <dbReference type="Rhea" id="RHEA:78423"/>
        <dbReference type="ChEBI" id="CHEBI:58723"/>
    </reaction>
    <physiologicalReaction direction="left-to-right" evidence="13">
        <dbReference type="Rhea" id="RHEA:78424"/>
    </physiologicalReaction>
</comment>
<comment type="similarity">
    <text evidence="16">Belongs to the major facilitator superfamily. Sugar transporter (TC 2.A.1.1) family.</text>
</comment>
<evidence type="ECO:0000256" key="4">
    <source>
        <dbReference type="ARBA" id="ARBA00022475"/>
    </source>
</evidence>
<dbReference type="Proteomes" id="UP000186817">
    <property type="component" value="Unassembled WGS sequence"/>
</dbReference>
<comment type="catalytic activity">
    <reaction evidence="14">
        <text>D-fructose(out) = D-fructose(in)</text>
        <dbReference type="Rhea" id="RHEA:60372"/>
        <dbReference type="ChEBI" id="CHEBI:37721"/>
    </reaction>
    <physiologicalReaction direction="left-to-right" evidence="14">
        <dbReference type="Rhea" id="RHEA:60373"/>
    </physiologicalReaction>
</comment>
<evidence type="ECO:0000256" key="1">
    <source>
        <dbReference type="ARBA" id="ARBA00004651"/>
    </source>
</evidence>
<dbReference type="InterPro" id="IPR020846">
    <property type="entry name" value="MFS_dom"/>
</dbReference>
<dbReference type="PRINTS" id="PR00171">
    <property type="entry name" value="SUGRTRNSPORT"/>
</dbReference>
<comment type="caution">
    <text evidence="19">The sequence shown here is derived from an EMBL/GenBank/DDBJ whole genome shotgun (WGS) entry which is preliminary data.</text>
</comment>
<evidence type="ECO:0000313" key="20">
    <source>
        <dbReference type="Proteomes" id="UP000186817"/>
    </source>
</evidence>
<dbReference type="InterPro" id="IPR005828">
    <property type="entry name" value="MFS_sugar_transport-like"/>
</dbReference>
<dbReference type="GO" id="GO:0022857">
    <property type="term" value="F:transmembrane transporter activity"/>
    <property type="evidence" value="ECO:0007669"/>
    <property type="project" value="InterPro"/>
</dbReference>
<dbReference type="PANTHER" id="PTHR48021:SF1">
    <property type="entry name" value="GH07001P-RELATED"/>
    <property type="match status" value="1"/>
</dbReference>
<comment type="catalytic activity">
    <reaction evidence="11">
        <text>D-xylose(out) = D-xylose(in)</text>
        <dbReference type="Rhea" id="RHEA:78427"/>
        <dbReference type="ChEBI" id="CHEBI:53455"/>
    </reaction>
    <physiologicalReaction direction="left-to-right" evidence="11">
        <dbReference type="Rhea" id="RHEA:78428"/>
    </physiologicalReaction>
</comment>
<feature type="transmembrane region" description="Helical" evidence="17">
    <location>
        <begin position="59"/>
        <end position="80"/>
    </location>
</feature>
<sequence length="544" mass="58529">MRSVEPAPASVSHRGIKEDFPDDESVRQIGRKGAMLFMAPLFALTWYVTSVGNGFDVLIVARFFLGIGIGLSSSVVPTYINEVSPTHLRGAFGAIFQMACVVGIMVCYLLGEVIEVKNGGYSFCQWRYLALIPLLLAAMLFLLALPIPESPRYLAARGKADAARIALAKLRGGAQYIGSELEEIHETIQQSSESSGGLADLWQEKLAFGIGLMLMFIQQFSGVNAVIFFQNTIFMDAGFENAASLGFLVMLVQVIMTGMSIPLMDTAGRKVLLLIACCGMTLCCVGMVVFFVFSGPSWLALVSSFFYIAFFSLGLGPIPWLMMGEIFPGKIRTSASSFAAAFNWTCSFLTTETISGLQSLIGFGGVFGLYGVVLVFGAVFVATFVPETKGRSFAEIEAILKKGRGRDVPLISPSAACIVGNLKDPSRGDWGPNSWLRQHKVLLETFYSGATPKLFLNAVLNSCSRYGPALANQSAIITMYYVCLHGLVGQFRSNDDGLNAVGAGGAAGALYKVAGRSWQACAKYGGASCVFFTGIDYLMRTGRI</sequence>
<evidence type="ECO:0000256" key="6">
    <source>
        <dbReference type="ARBA" id="ARBA00022692"/>
    </source>
</evidence>
<proteinExistence type="inferred from homology"/>
<evidence type="ECO:0000256" key="8">
    <source>
        <dbReference type="ARBA" id="ARBA00023136"/>
    </source>
</evidence>
<dbReference type="InterPro" id="IPR003663">
    <property type="entry name" value="Sugar/inositol_transpt"/>
</dbReference>
<keyword evidence="20" id="KW-1185">Reference proteome</keyword>
<comment type="catalytic activity">
    <reaction evidence="9">
        <text>D-galactose(in) = D-galactose(out)</text>
        <dbReference type="Rhea" id="RHEA:34915"/>
        <dbReference type="ChEBI" id="CHEBI:4139"/>
    </reaction>
    <physiologicalReaction direction="right-to-left" evidence="9">
        <dbReference type="Rhea" id="RHEA:34917"/>
    </physiologicalReaction>
</comment>
<dbReference type="PROSITE" id="PS00217">
    <property type="entry name" value="SUGAR_TRANSPORT_2"/>
    <property type="match status" value="1"/>
</dbReference>
<keyword evidence="3 16" id="KW-0813">Transport</keyword>
<keyword evidence="6 17" id="KW-0812">Transmembrane</keyword>
<evidence type="ECO:0000313" key="19">
    <source>
        <dbReference type="EMBL" id="OLQ09575.1"/>
    </source>
</evidence>
<keyword evidence="4" id="KW-1003">Cell membrane</keyword>
<dbReference type="OMA" id="TGSHMES"/>
<evidence type="ECO:0000256" key="17">
    <source>
        <dbReference type="SAM" id="Phobius"/>
    </source>
</evidence>
<feature type="transmembrane region" description="Helical" evidence="17">
    <location>
        <begin position="299"/>
        <end position="323"/>
    </location>
</feature>
<comment type="subunit">
    <text evidence="2">Homodimer.</text>
</comment>
<dbReference type="InterPro" id="IPR005829">
    <property type="entry name" value="Sugar_transporter_CS"/>
</dbReference>
<feature type="transmembrane region" description="Helical" evidence="17">
    <location>
        <begin position="206"/>
        <end position="230"/>
    </location>
</feature>
<reference evidence="19 20" key="1">
    <citation type="submission" date="2016-02" db="EMBL/GenBank/DDBJ databases">
        <title>Genome analysis of coral dinoflagellate symbionts highlights evolutionary adaptations to a symbiotic lifestyle.</title>
        <authorList>
            <person name="Aranda M."/>
            <person name="Li Y."/>
            <person name="Liew Y.J."/>
            <person name="Baumgarten S."/>
            <person name="Simakov O."/>
            <person name="Wilson M."/>
            <person name="Piel J."/>
            <person name="Ashoor H."/>
            <person name="Bougouffa S."/>
            <person name="Bajic V.B."/>
            <person name="Ryu T."/>
            <person name="Ravasi T."/>
            <person name="Bayer T."/>
            <person name="Micklem G."/>
            <person name="Kim H."/>
            <person name="Bhak J."/>
            <person name="Lajeunesse T.C."/>
            <person name="Voolstra C.R."/>
        </authorList>
    </citation>
    <scope>NUCLEOTIDE SEQUENCE [LARGE SCALE GENOMIC DNA]</scope>
    <source>
        <strain evidence="19 20">CCMP2467</strain>
    </source>
</reference>
<evidence type="ECO:0000256" key="16">
    <source>
        <dbReference type="RuleBase" id="RU003346"/>
    </source>
</evidence>
<evidence type="ECO:0000256" key="7">
    <source>
        <dbReference type="ARBA" id="ARBA00022989"/>
    </source>
</evidence>
<keyword evidence="8 17" id="KW-0472">Membrane</keyword>
<dbReference type="InterPro" id="IPR050549">
    <property type="entry name" value="MFS_Trehalose_Transporter"/>
</dbReference>
<evidence type="ECO:0000256" key="15">
    <source>
        <dbReference type="ARBA" id="ARBA00044780"/>
    </source>
</evidence>
<evidence type="ECO:0000256" key="5">
    <source>
        <dbReference type="ARBA" id="ARBA00022597"/>
    </source>
</evidence>
<evidence type="ECO:0000256" key="14">
    <source>
        <dbReference type="ARBA" id="ARBA00044710"/>
    </source>
</evidence>
<dbReference type="OrthoDB" id="6612291at2759"/>
<evidence type="ECO:0000256" key="2">
    <source>
        <dbReference type="ARBA" id="ARBA00011738"/>
    </source>
</evidence>
<dbReference type="Pfam" id="PF00083">
    <property type="entry name" value="Sugar_tr"/>
    <property type="match status" value="1"/>
</dbReference>
<comment type="catalytic activity">
    <reaction evidence="10">
        <text>D-glucose(out) = D-glucose(in)</text>
        <dbReference type="Rhea" id="RHEA:60376"/>
        <dbReference type="ChEBI" id="CHEBI:4167"/>
    </reaction>
    <physiologicalReaction direction="left-to-right" evidence="10">
        <dbReference type="Rhea" id="RHEA:60377"/>
    </physiologicalReaction>
</comment>
<organism evidence="19 20">
    <name type="scientific">Symbiodinium microadriaticum</name>
    <name type="common">Dinoflagellate</name>
    <name type="synonym">Zooxanthella microadriatica</name>
    <dbReference type="NCBI Taxonomy" id="2951"/>
    <lineage>
        <taxon>Eukaryota</taxon>
        <taxon>Sar</taxon>
        <taxon>Alveolata</taxon>
        <taxon>Dinophyceae</taxon>
        <taxon>Suessiales</taxon>
        <taxon>Symbiodiniaceae</taxon>
        <taxon>Symbiodinium</taxon>
    </lineage>
</organism>
<protein>
    <recommendedName>
        <fullName evidence="15">Hexose transporter 1</fullName>
    </recommendedName>
</protein>
<dbReference type="Gene3D" id="1.20.1250.20">
    <property type="entry name" value="MFS general substrate transporter like domains"/>
    <property type="match status" value="1"/>
</dbReference>
<feature type="transmembrane region" description="Helical" evidence="17">
    <location>
        <begin position="92"/>
        <end position="114"/>
    </location>
</feature>
<comment type="subcellular location">
    <subcellularLocation>
        <location evidence="1">Cell membrane</location>
        <topology evidence="1">Multi-pass membrane protein</topology>
    </subcellularLocation>
</comment>
<feature type="transmembrane region" description="Helical" evidence="17">
    <location>
        <begin position="126"/>
        <end position="147"/>
    </location>
</feature>
<dbReference type="SUPFAM" id="SSF103473">
    <property type="entry name" value="MFS general substrate transporter"/>
    <property type="match status" value="1"/>
</dbReference>
<keyword evidence="7 17" id="KW-1133">Transmembrane helix</keyword>
<dbReference type="AlphaFoldDB" id="A0A1Q9EQ62"/>
<dbReference type="EMBL" id="LSRX01000094">
    <property type="protein sequence ID" value="OLQ09575.1"/>
    <property type="molecule type" value="Genomic_DNA"/>
</dbReference>
<dbReference type="GO" id="GO:0005886">
    <property type="term" value="C:plasma membrane"/>
    <property type="evidence" value="ECO:0007669"/>
    <property type="project" value="UniProtKB-SubCell"/>
</dbReference>
<evidence type="ECO:0000256" key="9">
    <source>
        <dbReference type="ARBA" id="ARBA00044637"/>
    </source>
</evidence>
<evidence type="ECO:0000256" key="11">
    <source>
        <dbReference type="ARBA" id="ARBA00044656"/>
    </source>
</evidence>
<feature type="transmembrane region" description="Helical" evidence="17">
    <location>
        <begin position="34"/>
        <end position="53"/>
    </location>
</feature>
<feature type="transmembrane region" description="Helical" evidence="17">
    <location>
        <begin position="242"/>
        <end position="264"/>
    </location>
</feature>
<feature type="domain" description="Major facilitator superfamily (MFS) profile" evidence="18">
    <location>
        <begin position="1"/>
        <end position="389"/>
    </location>
</feature>
<evidence type="ECO:0000256" key="3">
    <source>
        <dbReference type="ARBA" id="ARBA00022448"/>
    </source>
</evidence>
<dbReference type="FunFam" id="1.20.1250.20:FF:000218">
    <property type="entry name" value="facilitated trehalose transporter Tret1"/>
    <property type="match status" value="1"/>
</dbReference>
<feature type="transmembrane region" description="Helical" evidence="17">
    <location>
        <begin position="360"/>
        <end position="385"/>
    </location>
</feature>
<dbReference type="NCBIfam" id="TIGR00879">
    <property type="entry name" value="SP"/>
    <property type="match status" value="1"/>
</dbReference>
<dbReference type="PANTHER" id="PTHR48021">
    <property type="match status" value="1"/>
</dbReference>
<evidence type="ECO:0000259" key="18">
    <source>
        <dbReference type="PROSITE" id="PS50850"/>
    </source>
</evidence>
<evidence type="ECO:0000256" key="10">
    <source>
        <dbReference type="ARBA" id="ARBA00044648"/>
    </source>
</evidence>
<evidence type="ECO:0000256" key="13">
    <source>
        <dbReference type="ARBA" id="ARBA00044668"/>
    </source>
</evidence>
<dbReference type="Pfam" id="PF02466">
    <property type="entry name" value="Tim17"/>
    <property type="match status" value="1"/>
</dbReference>